<dbReference type="AlphaFoldDB" id="A0A182RFW1"/>
<dbReference type="VEuPathDB" id="VectorBase:AFUN005093"/>
<reference evidence="1" key="1">
    <citation type="submission" date="2020-05" db="UniProtKB">
        <authorList>
            <consortium name="EnsemblMetazoa"/>
        </authorList>
    </citation>
    <scope>IDENTIFICATION</scope>
    <source>
        <strain evidence="1">FUMOZ</strain>
    </source>
</reference>
<dbReference type="PANTHER" id="PTHR20898">
    <property type="entry name" value="DAEDALUS ON 3-RELATED-RELATED"/>
    <property type="match status" value="1"/>
</dbReference>
<dbReference type="Pfam" id="PF06477">
    <property type="entry name" value="DUF1091"/>
    <property type="match status" value="1"/>
</dbReference>
<evidence type="ECO:0008006" key="2">
    <source>
        <dbReference type="Google" id="ProtNLM"/>
    </source>
</evidence>
<evidence type="ECO:0000313" key="1">
    <source>
        <dbReference type="EnsemblMetazoa" id="AFUN005093-PA"/>
    </source>
</evidence>
<dbReference type="EnsemblMetazoa" id="AFUN005093-RA">
    <property type="protein sequence ID" value="AFUN005093-PA"/>
    <property type="gene ID" value="AFUN005093"/>
</dbReference>
<accession>A0A182RFW1</accession>
<dbReference type="InterPro" id="IPR010512">
    <property type="entry name" value="DUF1091"/>
</dbReference>
<proteinExistence type="predicted"/>
<protein>
    <recommendedName>
        <fullName evidence="2">MD-2-related lipid-recognition domain-containing protein</fullName>
    </recommendedName>
</protein>
<sequence length="185" mass="21132">MIYMIMCLRCEQRIAKRPLLIKRLDCTDEHSKVSLLIQSRLLTCRNEPQVVDVLLDILEPTSKLVVIFNLYTQYFQTKNLLYGTSFEYCELVKNADTHINPVTRIALNLAQTNFPQVLKPCPLRGLINVTGLVVNSKLIPPYAPQGSYYFNIRAANKRNETIIACTSEFHIVQKALLTRTMSILG</sequence>
<dbReference type="PANTHER" id="PTHR20898:SF0">
    <property type="entry name" value="DAEDALUS ON 3-RELATED"/>
    <property type="match status" value="1"/>
</dbReference>
<name>A0A182RFW1_ANOFN</name>
<organism evidence="1">
    <name type="scientific">Anopheles funestus</name>
    <name type="common">African malaria mosquito</name>
    <dbReference type="NCBI Taxonomy" id="62324"/>
    <lineage>
        <taxon>Eukaryota</taxon>
        <taxon>Metazoa</taxon>
        <taxon>Ecdysozoa</taxon>
        <taxon>Arthropoda</taxon>
        <taxon>Hexapoda</taxon>
        <taxon>Insecta</taxon>
        <taxon>Pterygota</taxon>
        <taxon>Neoptera</taxon>
        <taxon>Endopterygota</taxon>
        <taxon>Diptera</taxon>
        <taxon>Nematocera</taxon>
        <taxon>Culicoidea</taxon>
        <taxon>Culicidae</taxon>
        <taxon>Anophelinae</taxon>
        <taxon>Anopheles</taxon>
    </lineage>
</organism>